<comment type="caution">
    <text evidence="1">The sequence shown here is derived from an EMBL/GenBank/DDBJ whole genome shotgun (WGS) entry which is preliminary data.</text>
</comment>
<accession>Q1N587</accession>
<dbReference type="InterPro" id="IPR043733">
    <property type="entry name" value="DUF5677"/>
</dbReference>
<reference evidence="1 2" key="1">
    <citation type="submission" date="2006-03" db="EMBL/GenBank/DDBJ databases">
        <authorList>
            <person name="Pinhassi J."/>
            <person name="Pedros-Alio C."/>
            <person name="Ferriera S."/>
            <person name="Johnson J."/>
            <person name="Kravitz S."/>
            <person name="Halpern A."/>
            <person name="Remington K."/>
            <person name="Beeson K."/>
            <person name="Tran B."/>
            <person name="Rogers Y.-H."/>
            <person name="Friedman R."/>
            <person name="Venter J.C."/>
        </authorList>
    </citation>
    <scope>NUCLEOTIDE SEQUENCE [LARGE SCALE GENOMIC DNA]</scope>
    <source>
        <strain evidence="1 2">RED65</strain>
    </source>
</reference>
<dbReference type="RefSeq" id="WP_007017575.1">
    <property type="nucleotide sequence ID" value="NZ_CH724114.1"/>
</dbReference>
<dbReference type="HOGENOM" id="CLU_1018042_0_0_6"/>
<dbReference type="EMBL" id="AAQH01000002">
    <property type="protein sequence ID" value="EAT13191.1"/>
    <property type="molecule type" value="Genomic_DNA"/>
</dbReference>
<evidence type="ECO:0000313" key="1">
    <source>
        <dbReference type="EMBL" id="EAT13191.1"/>
    </source>
</evidence>
<organism evidence="1 2">
    <name type="scientific">Bermanella marisrubri</name>
    <dbReference type="NCBI Taxonomy" id="207949"/>
    <lineage>
        <taxon>Bacteria</taxon>
        <taxon>Pseudomonadati</taxon>
        <taxon>Pseudomonadota</taxon>
        <taxon>Gammaproteobacteria</taxon>
        <taxon>Oceanospirillales</taxon>
        <taxon>Oceanospirillaceae</taxon>
        <taxon>Bermanella</taxon>
    </lineage>
</organism>
<dbReference type="Pfam" id="PF18928">
    <property type="entry name" value="DUF5677"/>
    <property type="match status" value="1"/>
</dbReference>
<dbReference type="OrthoDB" id="8746204at2"/>
<proteinExistence type="predicted"/>
<dbReference type="Proteomes" id="UP000004263">
    <property type="component" value="Unassembled WGS sequence"/>
</dbReference>
<name>Q1N587_9GAMM</name>
<sequence length="273" mass="31229">MNFEIDGILEFEDSFHEEWEKEAEKFIPVLCGSDYLHTASALVGLTASITSIKLGIYALAEDCETNLYPAKVLHRTLIEHYLKFNYILARFLTEKTDEVGYEYIKYMCISEALSYIKASDVAKSMLGTSTDSQVLKKLKKEHPELNISQKELGRITSKWKHRSIIRYLKGNPSSLGGDNNYLLKLIPEYAELSSFIHGGRSAEEYCHGQFEHGLAKEMYIEVAETCFLSNSIRVHLMLAAIEVDDQFVTGMVRLAQKMCEFIDKYPFHPDQLK</sequence>
<gene>
    <name evidence="1" type="ORF">RED65_00485</name>
</gene>
<dbReference type="AlphaFoldDB" id="Q1N587"/>
<evidence type="ECO:0000313" key="2">
    <source>
        <dbReference type="Proteomes" id="UP000004263"/>
    </source>
</evidence>
<keyword evidence="2" id="KW-1185">Reference proteome</keyword>
<protein>
    <submittedName>
        <fullName evidence="1">Uncharacterized protein</fullName>
    </submittedName>
</protein>